<accession>A0A8T0WL00</accession>
<name>A0A8T0WL00_PANVG</name>
<evidence type="ECO:0000313" key="3">
    <source>
        <dbReference type="Proteomes" id="UP000823388"/>
    </source>
</evidence>
<comment type="caution">
    <text evidence="2">The sequence shown here is derived from an EMBL/GenBank/DDBJ whole genome shotgun (WGS) entry which is preliminary data.</text>
</comment>
<keyword evidence="1" id="KW-0812">Transmembrane</keyword>
<sequence>MVECTFIFQSNARPMALQEKTQKFSGTSRGRVWCPGGACEVEAASPQWNNVLRPSLHFVDSGSGAGNGLVRLGCAGCGNQVGVPHLCTPCTGVLYWFLAEVQVLVSSLVSLLVVFLCLLLLWIGSAGQEMASGSARSTNPTADAWLQRMRCSLPKFGVRFSFWGTDGGGLSVRCARLRVEERRRLGQTRKKNICLSSDRTISLHKR</sequence>
<dbReference type="Proteomes" id="UP000823388">
    <property type="component" value="Chromosome 1N"/>
</dbReference>
<keyword evidence="3" id="KW-1185">Reference proteome</keyword>
<proteinExistence type="predicted"/>
<organism evidence="2 3">
    <name type="scientific">Panicum virgatum</name>
    <name type="common">Blackwell switchgrass</name>
    <dbReference type="NCBI Taxonomy" id="38727"/>
    <lineage>
        <taxon>Eukaryota</taxon>
        <taxon>Viridiplantae</taxon>
        <taxon>Streptophyta</taxon>
        <taxon>Embryophyta</taxon>
        <taxon>Tracheophyta</taxon>
        <taxon>Spermatophyta</taxon>
        <taxon>Magnoliopsida</taxon>
        <taxon>Liliopsida</taxon>
        <taxon>Poales</taxon>
        <taxon>Poaceae</taxon>
        <taxon>PACMAD clade</taxon>
        <taxon>Panicoideae</taxon>
        <taxon>Panicodae</taxon>
        <taxon>Paniceae</taxon>
        <taxon>Panicinae</taxon>
        <taxon>Panicum</taxon>
        <taxon>Panicum sect. Hiantes</taxon>
    </lineage>
</organism>
<protein>
    <submittedName>
        <fullName evidence="2">Uncharacterized protein</fullName>
    </submittedName>
</protein>
<evidence type="ECO:0000313" key="2">
    <source>
        <dbReference type="EMBL" id="KAG2647965.1"/>
    </source>
</evidence>
<dbReference type="AlphaFoldDB" id="A0A8T0WL00"/>
<feature type="transmembrane region" description="Helical" evidence="1">
    <location>
        <begin position="103"/>
        <end position="123"/>
    </location>
</feature>
<reference evidence="2 3" key="1">
    <citation type="submission" date="2020-05" db="EMBL/GenBank/DDBJ databases">
        <title>WGS assembly of Panicum virgatum.</title>
        <authorList>
            <person name="Lovell J.T."/>
            <person name="Jenkins J."/>
            <person name="Shu S."/>
            <person name="Juenger T.E."/>
            <person name="Schmutz J."/>
        </authorList>
    </citation>
    <scope>NUCLEOTIDE SEQUENCE [LARGE SCALE GENOMIC DNA]</scope>
    <source>
        <strain evidence="3">cv. AP13</strain>
    </source>
</reference>
<evidence type="ECO:0000256" key="1">
    <source>
        <dbReference type="SAM" id="Phobius"/>
    </source>
</evidence>
<gene>
    <name evidence="2" type="ORF">PVAP13_1NG007773</name>
</gene>
<keyword evidence="1" id="KW-0472">Membrane</keyword>
<dbReference type="EMBL" id="CM029038">
    <property type="protein sequence ID" value="KAG2647965.1"/>
    <property type="molecule type" value="Genomic_DNA"/>
</dbReference>
<keyword evidence="1" id="KW-1133">Transmembrane helix</keyword>